<dbReference type="STRING" id="498211.CJA_0431"/>
<reference evidence="2 3" key="1">
    <citation type="journal article" date="2008" name="J. Bacteriol.">
        <title>Insights into plant cell wall degradation from the genome sequence of the soil bacterium Cellvibrio japonicus.</title>
        <authorList>
            <person name="Deboy R.T."/>
            <person name="Mongodin E.F."/>
            <person name="Fouts D.E."/>
            <person name="Tailford L.E."/>
            <person name="Khouri H."/>
            <person name="Emerson J.B."/>
            <person name="Mohamoud Y."/>
            <person name="Watkins K."/>
            <person name="Henrissat B."/>
            <person name="Gilbert H.J."/>
            <person name="Nelson K.E."/>
        </authorList>
    </citation>
    <scope>NUCLEOTIDE SEQUENCE [LARGE SCALE GENOMIC DNA]</scope>
    <source>
        <strain evidence="2 3">Ueda107</strain>
    </source>
</reference>
<dbReference type="EMBL" id="CP000934">
    <property type="protein sequence ID" value="ACE85275.1"/>
    <property type="molecule type" value="Genomic_DNA"/>
</dbReference>
<evidence type="ECO:0008006" key="4">
    <source>
        <dbReference type="Google" id="ProtNLM"/>
    </source>
</evidence>
<organism evidence="2 3">
    <name type="scientific">Cellvibrio japonicus (strain Ueda107)</name>
    <name type="common">Pseudomonas fluorescens subsp. cellulosa</name>
    <dbReference type="NCBI Taxonomy" id="498211"/>
    <lineage>
        <taxon>Bacteria</taxon>
        <taxon>Pseudomonadati</taxon>
        <taxon>Pseudomonadota</taxon>
        <taxon>Gammaproteobacteria</taxon>
        <taxon>Cellvibrionales</taxon>
        <taxon>Cellvibrionaceae</taxon>
        <taxon>Cellvibrio</taxon>
    </lineage>
</organism>
<dbReference type="eggNOG" id="ENOG5033C47">
    <property type="taxonomic scope" value="Bacteria"/>
</dbReference>
<dbReference type="OrthoDB" id="5705747at2"/>
<evidence type="ECO:0000313" key="2">
    <source>
        <dbReference type="EMBL" id="ACE85275.1"/>
    </source>
</evidence>
<keyword evidence="3" id="KW-1185">Reference proteome</keyword>
<name>B3PI92_CELJU</name>
<evidence type="ECO:0000313" key="3">
    <source>
        <dbReference type="Proteomes" id="UP000001036"/>
    </source>
</evidence>
<feature type="region of interest" description="Disordered" evidence="1">
    <location>
        <begin position="23"/>
        <end position="49"/>
    </location>
</feature>
<sequence length="88" mass="9214">MDVGSVVNQGLIGMQTSQASMLQSAQQIARAGTAQPTPANQPAPQASQEQDLVEPLVNLRVQAQVFDANAKVVKTAEETIGTLLDVKA</sequence>
<dbReference type="HOGENOM" id="CLU_179399_0_0_6"/>
<dbReference type="AlphaFoldDB" id="B3PI92"/>
<protein>
    <recommendedName>
        <fullName evidence="4">Flagellar basal-body/hook protein C-terminal domain-containing protein</fullName>
    </recommendedName>
</protein>
<dbReference type="Proteomes" id="UP000001036">
    <property type="component" value="Chromosome"/>
</dbReference>
<proteinExistence type="predicted"/>
<evidence type="ECO:0000256" key="1">
    <source>
        <dbReference type="SAM" id="MobiDB-lite"/>
    </source>
</evidence>
<feature type="compositionally biased region" description="Low complexity" evidence="1">
    <location>
        <begin position="34"/>
        <end position="48"/>
    </location>
</feature>
<dbReference type="RefSeq" id="WP_012486113.1">
    <property type="nucleotide sequence ID" value="NC_010995.1"/>
</dbReference>
<accession>B3PI92</accession>
<dbReference type="KEGG" id="cja:CJA_0431"/>
<gene>
    <name evidence="2" type="ordered locus">CJA_0431</name>
</gene>